<keyword evidence="6 11" id="KW-0479">Metal-binding</keyword>
<comment type="catalytic activity">
    <reaction evidence="10 11">
        <text>L-threonyl-[protein] + FAD = FMN-L-threonyl-[protein] + AMP + H(+)</text>
        <dbReference type="Rhea" id="RHEA:36847"/>
        <dbReference type="Rhea" id="RHEA-COMP:11060"/>
        <dbReference type="Rhea" id="RHEA-COMP:11061"/>
        <dbReference type="ChEBI" id="CHEBI:15378"/>
        <dbReference type="ChEBI" id="CHEBI:30013"/>
        <dbReference type="ChEBI" id="CHEBI:57692"/>
        <dbReference type="ChEBI" id="CHEBI:74257"/>
        <dbReference type="ChEBI" id="CHEBI:456215"/>
        <dbReference type="EC" id="2.7.1.180"/>
    </reaction>
</comment>
<keyword evidence="7 11" id="KW-0274">FAD</keyword>
<comment type="similarity">
    <text evidence="11">Belongs to the ApbE family.</text>
</comment>
<dbReference type="SUPFAM" id="SSF143631">
    <property type="entry name" value="ApbE-like"/>
    <property type="match status" value="1"/>
</dbReference>
<evidence type="ECO:0000256" key="9">
    <source>
        <dbReference type="ARBA" id="ARBA00031306"/>
    </source>
</evidence>
<sequence length="348" mass="36853">MNAAARPNFATWPAGGYANVALARRADPSRLQTLSGRTMGTTWTLKFDNPQMRPLAPIAQAVEQALAQVIEQMSTWEPDSDISRYGRATPGSRCAVPPEFAQVLDCALHWAQASGGAIDPTVGPLVAWWGFGAEAQDPPAWPLRDPRLASLADARARVGWHRIAFDRNTRTVLQPGGMALDFSGVAKGFAVDHVVAALQAMEITQLLMEVGGELRGVGRRPDGSAWQVQVDAGDAPAPRIALADLAIATSGDRWHGHTQGGRRWSHTIDPRTGEPASAALASVSVLHAQCMHADALATALTVLGPVDGPAFADAHAVAALFVCRDGHAQRLLASTAWHTHLALGAAPR</sequence>
<dbReference type="EC" id="2.7.1.180" evidence="2 11"/>
<evidence type="ECO:0000256" key="1">
    <source>
        <dbReference type="ARBA" id="ARBA00001946"/>
    </source>
</evidence>
<evidence type="ECO:0000313" key="13">
    <source>
        <dbReference type="Proteomes" id="UP001226867"/>
    </source>
</evidence>
<keyword evidence="4 11" id="KW-0285">Flavoprotein</keyword>
<accession>A0ABT9S6G0</accession>
<evidence type="ECO:0000256" key="6">
    <source>
        <dbReference type="ARBA" id="ARBA00022723"/>
    </source>
</evidence>
<evidence type="ECO:0000256" key="10">
    <source>
        <dbReference type="ARBA" id="ARBA00048540"/>
    </source>
</evidence>
<gene>
    <name evidence="12" type="ORF">J2W36_002197</name>
</gene>
<evidence type="ECO:0000313" key="12">
    <source>
        <dbReference type="EMBL" id="MDP9899946.1"/>
    </source>
</evidence>
<evidence type="ECO:0000256" key="8">
    <source>
        <dbReference type="ARBA" id="ARBA00022842"/>
    </source>
</evidence>
<evidence type="ECO:0000256" key="3">
    <source>
        <dbReference type="ARBA" id="ARBA00016337"/>
    </source>
</evidence>
<evidence type="ECO:0000256" key="7">
    <source>
        <dbReference type="ARBA" id="ARBA00022827"/>
    </source>
</evidence>
<protein>
    <recommendedName>
        <fullName evidence="3 11">FAD:protein FMN transferase</fullName>
        <ecNumber evidence="2 11">2.7.1.180</ecNumber>
    </recommendedName>
    <alternativeName>
        <fullName evidence="9 11">Flavin transferase</fullName>
    </alternativeName>
</protein>
<evidence type="ECO:0000256" key="5">
    <source>
        <dbReference type="ARBA" id="ARBA00022679"/>
    </source>
</evidence>
<dbReference type="InterPro" id="IPR024932">
    <property type="entry name" value="ApbE"/>
</dbReference>
<comment type="cofactor">
    <cofactor evidence="1">
        <name>Mg(2+)</name>
        <dbReference type="ChEBI" id="CHEBI:18420"/>
    </cofactor>
</comment>
<keyword evidence="13" id="KW-1185">Reference proteome</keyword>
<evidence type="ECO:0000256" key="2">
    <source>
        <dbReference type="ARBA" id="ARBA00011955"/>
    </source>
</evidence>
<dbReference type="PANTHER" id="PTHR30040">
    <property type="entry name" value="THIAMINE BIOSYNTHESIS LIPOPROTEIN APBE"/>
    <property type="match status" value="1"/>
</dbReference>
<dbReference type="InterPro" id="IPR003374">
    <property type="entry name" value="ApbE-like_sf"/>
</dbReference>
<name>A0ABT9S6G0_9BURK</name>
<dbReference type="Gene3D" id="3.10.520.10">
    <property type="entry name" value="ApbE-like domains"/>
    <property type="match status" value="1"/>
</dbReference>
<dbReference type="EMBL" id="JAUSRO010000006">
    <property type="protein sequence ID" value="MDP9899946.1"/>
    <property type="molecule type" value="Genomic_DNA"/>
</dbReference>
<dbReference type="PANTHER" id="PTHR30040:SF2">
    <property type="entry name" value="FAD:PROTEIN FMN TRANSFERASE"/>
    <property type="match status" value="1"/>
</dbReference>
<keyword evidence="5 11" id="KW-0808">Transferase</keyword>
<evidence type="ECO:0000256" key="11">
    <source>
        <dbReference type="PIRNR" id="PIRNR006268"/>
    </source>
</evidence>
<evidence type="ECO:0000256" key="4">
    <source>
        <dbReference type="ARBA" id="ARBA00022630"/>
    </source>
</evidence>
<proteinExistence type="inferred from homology"/>
<keyword evidence="12" id="KW-0449">Lipoprotein</keyword>
<dbReference type="PIRSF" id="PIRSF006268">
    <property type="entry name" value="ApbE"/>
    <property type="match status" value="1"/>
</dbReference>
<reference evidence="12 13" key="1">
    <citation type="submission" date="2023-07" db="EMBL/GenBank/DDBJ databases">
        <title>Sorghum-associated microbial communities from plants grown in Nebraska, USA.</title>
        <authorList>
            <person name="Schachtman D."/>
        </authorList>
    </citation>
    <scope>NUCLEOTIDE SEQUENCE [LARGE SCALE GENOMIC DNA]</scope>
    <source>
        <strain evidence="12 13">DS1607</strain>
    </source>
</reference>
<dbReference type="Proteomes" id="UP001226867">
    <property type="component" value="Unassembled WGS sequence"/>
</dbReference>
<comment type="caution">
    <text evidence="12">The sequence shown here is derived from an EMBL/GenBank/DDBJ whole genome shotgun (WGS) entry which is preliminary data.</text>
</comment>
<dbReference type="RefSeq" id="WP_307689765.1">
    <property type="nucleotide sequence ID" value="NZ_JAUSRO010000006.1"/>
</dbReference>
<keyword evidence="8 11" id="KW-0460">Magnesium</keyword>
<dbReference type="Pfam" id="PF02424">
    <property type="entry name" value="ApbE"/>
    <property type="match status" value="1"/>
</dbReference>
<organism evidence="12 13">
    <name type="scientific">Variovorax ginsengisoli</name>
    <dbReference type="NCBI Taxonomy" id="363844"/>
    <lineage>
        <taxon>Bacteria</taxon>
        <taxon>Pseudomonadati</taxon>
        <taxon>Pseudomonadota</taxon>
        <taxon>Betaproteobacteria</taxon>
        <taxon>Burkholderiales</taxon>
        <taxon>Comamonadaceae</taxon>
        <taxon>Variovorax</taxon>
    </lineage>
</organism>